<protein>
    <recommendedName>
        <fullName evidence="4">Isoleucyl-tRNA synthetase</fullName>
    </recommendedName>
</protein>
<evidence type="ECO:0000313" key="3">
    <source>
        <dbReference type="Proteomes" id="UP001250662"/>
    </source>
</evidence>
<keyword evidence="3" id="KW-1185">Reference proteome</keyword>
<reference evidence="2 3" key="1">
    <citation type="submission" date="2023-09" db="EMBL/GenBank/DDBJ databases">
        <authorList>
            <person name="Rey-Velasco X."/>
        </authorList>
    </citation>
    <scope>NUCLEOTIDE SEQUENCE [LARGE SCALE GENOMIC DNA]</scope>
    <source>
        <strain evidence="2 3">P007</strain>
    </source>
</reference>
<keyword evidence="1" id="KW-1133">Transmembrane helix</keyword>
<evidence type="ECO:0008006" key="4">
    <source>
        <dbReference type="Google" id="ProtNLM"/>
    </source>
</evidence>
<name>A0ABU3BEW8_9FLAO</name>
<organism evidence="2 3">
    <name type="scientific">Croceitalea vernalis</name>
    <dbReference type="NCBI Taxonomy" id="3075599"/>
    <lineage>
        <taxon>Bacteria</taxon>
        <taxon>Pseudomonadati</taxon>
        <taxon>Bacteroidota</taxon>
        <taxon>Flavobacteriia</taxon>
        <taxon>Flavobacteriales</taxon>
        <taxon>Flavobacteriaceae</taxon>
        <taxon>Croceitalea</taxon>
    </lineage>
</organism>
<keyword evidence="1" id="KW-0812">Transmembrane</keyword>
<accession>A0ABU3BEW8</accession>
<keyword evidence="1" id="KW-0472">Membrane</keyword>
<gene>
    <name evidence="2" type="ORF">RM520_03660</name>
</gene>
<feature type="transmembrane region" description="Helical" evidence="1">
    <location>
        <begin position="5"/>
        <end position="23"/>
    </location>
</feature>
<dbReference type="EMBL" id="JAVRHU010000001">
    <property type="protein sequence ID" value="MDT0620707.1"/>
    <property type="molecule type" value="Genomic_DNA"/>
</dbReference>
<dbReference type="RefSeq" id="WP_311384350.1">
    <property type="nucleotide sequence ID" value="NZ_JAVRHU010000001.1"/>
</dbReference>
<evidence type="ECO:0000313" key="2">
    <source>
        <dbReference type="EMBL" id="MDT0620707.1"/>
    </source>
</evidence>
<proteinExistence type="predicted"/>
<dbReference type="Proteomes" id="UP001250662">
    <property type="component" value="Unassembled WGS sequence"/>
</dbReference>
<sequence>MKVKYLIVLIVIASFSSIIYGFSIKSENELSANKYIGSGTAGLFLLAMPLFLFKESKGKQMKDYMLNKENIEKMQQKEKEKDKR</sequence>
<evidence type="ECO:0000256" key="1">
    <source>
        <dbReference type="SAM" id="Phobius"/>
    </source>
</evidence>
<feature type="transmembrane region" description="Helical" evidence="1">
    <location>
        <begin position="35"/>
        <end position="53"/>
    </location>
</feature>
<comment type="caution">
    <text evidence="2">The sequence shown here is derived from an EMBL/GenBank/DDBJ whole genome shotgun (WGS) entry which is preliminary data.</text>
</comment>